<dbReference type="GO" id="GO:0033617">
    <property type="term" value="P:mitochondrial respiratory chain complex IV assembly"/>
    <property type="evidence" value="ECO:0007669"/>
    <property type="project" value="TreeGrafter"/>
</dbReference>
<dbReference type="GO" id="GO:0032979">
    <property type="term" value="P:protein insertion into mitochondrial inner membrane from matrix"/>
    <property type="evidence" value="ECO:0007669"/>
    <property type="project" value="TreeGrafter"/>
</dbReference>
<evidence type="ECO:0000256" key="3">
    <source>
        <dbReference type="ARBA" id="ARBA00022692"/>
    </source>
</evidence>
<gene>
    <name evidence="7" type="ORF">B0T17DRAFT_480819</name>
</gene>
<dbReference type="GO" id="GO:0005743">
    <property type="term" value="C:mitochondrial inner membrane"/>
    <property type="evidence" value="ECO:0007669"/>
    <property type="project" value="TreeGrafter"/>
</dbReference>
<keyword evidence="3 6" id="KW-0812">Transmembrane</keyword>
<dbReference type="InterPro" id="IPR001708">
    <property type="entry name" value="YidC/ALB3/OXA1/COX18"/>
</dbReference>
<dbReference type="PANTHER" id="PTHR12428:SF65">
    <property type="entry name" value="CYTOCHROME C OXIDASE ASSEMBLY PROTEIN COX18, MITOCHONDRIAL"/>
    <property type="match status" value="1"/>
</dbReference>
<keyword evidence="5 6" id="KW-0472">Membrane</keyword>
<comment type="subcellular location">
    <subcellularLocation>
        <location evidence="1">Membrane</location>
        <topology evidence="1">Multi-pass membrane protein</topology>
    </subcellularLocation>
</comment>
<accession>A0AA40CEJ4</accession>
<keyword evidence="8" id="KW-1185">Reference proteome</keyword>
<dbReference type="EMBL" id="JAULSR010000001">
    <property type="protein sequence ID" value="KAK0634508.1"/>
    <property type="molecule type" value="Genomic_DNA"/>
</dbReference>
<dbReference type="SUPFAM" id="SSF81321">
    <property type="entry name" value="Family A G protein-coupled receptor-like"/>
    <property type="match status" value="1"/>
</dbReference>
<comment type="caution">
    <text evidence="7">The sequence shown here is derived from an EMBL/GenBank/DDBJ whole genome shotgun (WGS) entry which is preliminary data.</text>
</comment>
<evidence type="ECO:0000256" key="6">
    <source>
        <dbReference type="SAM" id="Phobius"/>
    </source>
</evidence>
<keyword evidence="4 6" id="KW-1133">Transmembrane helix</keyword>
<protein>
    <submittedName>
        <fullName evidence="7">Uncharacterized protein</fullName>
    </submittedName>
</protein>
<evidence type="ECO:0000256" key="1">
    <source>
        <dbReference type="ARBA" id="ARBA00004141"/>
    </source>
</evidence>
<feature type="transmembrane region" description="Helical" evidence="6">
    <location>
        <begin position="306"/>
        <end position="329"/>
    </location>
</feature>
<evidence type="ECO:0000256" key="4">
    <source>
        <dbReference type="ARBA" id="ARBA00022989"/>
    </source>
</evidence>
<sequence>MRAAVGILSQHGLHLASTSPSPASLSLSLSLLHNKNNKRHFSVAAAVETTIHTTQHLFTELHLVTHTPWFITIPLIAVSLNLLTRLPLTVYARKVAQRRVALTPLLQAWVAKHALAVQAMKLPTEAAHNKELDKRFKRTTKRVYRDFAVQTWKNYSSFAVFPVWLVGIESLRRLCSGPQGLLGTIFFNRNAAAAAAGTETVGADASTSLEAVSATATDTNSLVPLQELSTLFEGADPSLATGGCLWFPDLMVEDPLHVLPIMLSAVLVINIMPRTGPALRRFMGVLPQAGAAPAAPATMNLRIHRLLLLVALAIGPATMHLPAALHLYWIASSATTLLITEGIGKFMPLPKYNISRPKGVSSTLIRPTRLQDKV</sequence>
<evidence type="ECO:0000313" key="8">
    <source>
        <dbReference type="Proteomes" id="UP001174934"/>
    </source>
</evidence>
<dbReference type="Proteomes" id="UP001174934">
    <property type="component" value="Unassembled WGS sequence"/>
</dbReference>
<evidence type="ECO:0000256" key="5">
    <source>
        <dbReference type="ARBA" id="ARBA00023136"/>
    </source>
</evidence>
<proteinExistence type="inferred from homology"/>
<reference evidence="7" key="1">
    <citation type="submission" date="2023-06" db="EMBL/GenBank/DDBJ databases">
        <title>Genome-scale phylogeny and comparative genomics of the fungal order Sordariales.</title>
        <authorList>
            <consortium name="Lawrence Berkeley National Laboratory"/>
            <person name="Hensen N."/>
            <person name="Bonometti L."/>
            <person name="Westerberg I."/>
            <person name="Brannstrom I.O."/>
            <person name="Guillou S."/>
            <person name="Cros-Aarteil S."/>
            <person name="Calhoun S."/>
            <person name="Haridas S."/>
            <person name="Kuo A."/>
            <person name="Mondo S."/>
            <person name="Pangilinan J."/>
            <person name="Riley R."/>
            <person name="LaButti K."/>
            <person name="Andreopoulos B."/>
            <person name="Lipzen A."/>
            <person name="Chen C."/>
            <person name="Yanf M."/>
            <person name="Daum C."/>
            <person name="Ng V."/>
            <person name="Clum A."/>
            <person name="Steindorff A."/>
            <person name="Ohm R."/>
            <person name="Martin F."/>
            <person name="Silar P."/>
            <person name="Natvig D."/>
            <person name="Lalanne C."/>
            <person name="Gautier V."/>
            <person name="Ament-velasquez S.L."/>
            <person name="Kruys A."/>
            <person name="Hutchinson M.I."/>
            <person name="Powell A.J."/>
            <person name="Barry K."/>
            <person name="Miller A.N."/>
            <person name="Grigoriev I.V."/>
            <person name="Debuchy R."/>
            <person name="Gladieux P."/>
            <person name="Thoren M.H."/>
            <person name="Johannesson H."/>
        </authorList>
    </citation>
    <scope>NUCLEOTIDE SEQUENCE</scope>
    <source>
        <strain evidence="7">SMH3391-2</strain>
    </source>
</reference>
<evidence type="ECO:0000256" key="2">
    <source>
        <dbReference type="ARBA" id="ARBA00009877"/>
    </source>
</evidence>
<dbReference type="GO" id="GO:0032977">
    <property type="term" value="F:membrane insertase activity"/>
    <property type="evidence" value="ECO:0007669"/>
    <property type="project" value="InterPro"/>
</dbReference>
<comment type="similarity">
    <text evidence="2">Belongs to the OXA1/ALB3/YidC family.</text>
</comment>
<evidence type="ECO:0000313" key="7">
    <source>
        <dbReference type="EMBL" id="KAK0634508.1"/>
    </source>
</evidence>
<dbReference type="PANTHER" id="PTHR12428">
    <property type="entry name" value="OXA1"/>
    <property type="match status" value="1"/>
</dbReference>
<name>A0AA40CEJ4_9PEZI</name>
<organism evidence="7 8">
    <name type="scientific">Bombardia bombarda</name>
    <dbReference type="NCBI Taxonomy" id="252184"/>
    <lineage>
        <taxon>Eukaryota</taxon>
        <taxon>Fungi</taxon>
        <taxon>Dikarya</taxon>
        <taxon>Ascomycota</taxon>
        <taxon>Pezizomycotina</taxon>
        <taxon>Sordariomycetes</taxon>
        <taxon>Sordariomycetidae</taxon>
        <taxon>Sordariales</taxon>
        <taxon>Lasiosphaeriaceae</taxon>
        <taxon>Bombardia</taxon>
    </lineage>
</organism>
<dbReference type="AlphaFoldDB" id="A0AA40CEJ4"/>